<dbReference type="EMBL" id="OBEL01000002">
    <property type="protein sequence ID" value="SNZ19298.1"/>
    <property type="molecule type" value="Genomic_DNA"/>
</dbReference>
<feature type="domain" description="Amine oxidase" evidence="2">
    <location>
        <begin position="13"/>
        <end position="85"/>
    </location>
</feature>
<dbReference type="SUPFAM" id="SSF51905">
    <property type="entry name" value="FAD/NAD(P)-binding domain"/>
    <property type="match status" value="1"/>
</dbReference>
<dbReference type="InterPro" id="IPR050703">
    <property type="entry name" value="Flavin_MAO"/>
</dbReference>
<dbReference type="InterPro" id="IPR002937">
    <property type="entry name" value="Amino_oxidase"/>
</dbReference>
<dbReference type="SUPFAM" id="SSF54373">
    <property type="entry name" value="FAD-linked reductases, C-terminal domain"/>
    <property type="match status" value="1"/>
</dbReference>
<keyword evidence="4" id="KW-1185">Reference proteome</keyword>
<dbReference type="InterPro" id="IPR036188">
    <property type="entry name" value="FAD/NAD-bd_sf"/>
</dbReference>
<dbReference type="Pfam" id="PF01593">
    <property type="entry name" value="Amino_oxidase"/>
    <property type="match status" value="2"/>
</dbReference>
<proteinExistence type="inferred from homology"/>
<gene>
    <name evidence="3" type="ORF">SAMN06265368_2380</name>
</gene>
<dbReference type="RefSeq" id="WP_210200850.1">
    <property type="nucleotide sequence ID" value="NZ_OBEL01000002.1"/>
</dbReference>
<feature type="domain" description="Amine oxidase" evidence="2">
    <location>
        <begin position="104"/>
        <end position="345"/>
    </location>
</feature>
<organism evidence="3 4">
    <name type="scientific">Cohaesibacter gelatinilyticus</name>
    <dbReference type="NCBI Taxonomy" id="372072"/>
    <lineage>
        <taxon>Bacteria</taxon>
        <taxon>Pseudomonadati</taxon>
        <taxon>Pseudomonadota</taxon>
        <taxon>Alphaproteobacteria</taxon>
        <taxon>Hyphomicrobiales</taxon>
        <taxon>Cohaesibacteraceae</taxon>
    </lineage>
</organism>
<dbReference type="Proteomes" id="UP000219439">
    <property type="component" value="Unassembled WGS sequence"/>
</dbReference>
<evidence type="ECO:0000256" key="1">
    <source>
        <dbReference type="ARBA" id="ARBA00005995"/>
    </source>
</evidence>
<dbReference type="GO" id="GO:0016491">
    <property type="term" value="F:oxidoreductase activity"/>
    <property type="evidence" value="ECO:0007669"/>
    <property type="project" value="InterPro"/>
</dbReference>
<protein>
    <submittedName>
        <fullName evidence="3">Monoamine oxidase</fullName>
    </submittedName>
</protein>
<dbReference type="PANTHER" id="PTHR43563:SF1">
    <property type="entry name" value="AMINE OXIDASE [FLAVIN-CONTAINING] B"/>
    <property type="match status" value="1"/>
</dbReference>
<dbReference type="AlphaFoldDB" id="A0A285PCY1"/>
<evidence type="ECO:0000313" key="4">
    <source>
        <dbReference type="Proteomes" id="UP000219439"/>
    </source>
</evidence>
<comment type="similarity">
    <text evidence="1">Belongs to the flavin monoamine oxidase family.</text>
</comment>
<sequence>MIQTKTLIIGAGLSGLSLAHALENKGRDFHLLEARDRPGGRILTQGTNEAYFDMGPAWFWPGQPRIASLINQFKLRAFGQFSDGELCFEDEGGLVQHGRGYASMQGSYRLEGGLAALTNALSAMLPKGRLTVSNRVTILTRHGNHITAETDTGLNVEADQVVLALPPRIAANIVFAPALDAKVIASMTAIPTWMAGQAKAMAVYDRPFWREAGLSGDAMSRHGPLVEIHDASTMAEDHHALFGFIGVPPQARSDHETLREQIIAQLVRLFGPQAGAVSALHLKDWAFDPLTSTDLDRRPLYNHPSYGLPYALENLWEGRLLFAGTEVAPEFGGYLEGALEAAENALTMLERVRV</sequence>
<reference evidence="3 4" key="1">
    <citation type="submission" date="2017-09" db="EMBL/GenBank/DDBJ databases">
        <authorList>
            <person name="Ehlers B."/>
            <person name="Leendertz F.H."/>
        </authorList>
    </citation>
    <scope>NUCLEOTIDE SEQUENCE [LARGE SCALE GENOMIC DNA]</scope>
    <source>
        <strain evidence="3 4">DSM 18289</strain>
    </source>
</reference>
<evidence type="ECO:0000259" key="2">
    <source>
        <dbReference type="Pfam" id="PF01593"/>
    </source>
</evidence>
<dbReference type="PANTHER" id="PTHR43563">
    <property type="entry name" value="AMINE OXIDASE"/>
    <property type="match status" value="1"/>
</dbReference>
<dbReference type="Gene3D" id="3.50.50.60">
    <property type="entry name" value="FAD/NAD(P)-binding domain"/>
    <property type="match status" value="2"/>
</dbReference>
<evidence type="ECO:0000313" key="3">
    <source>
        <dbReference type="EMBL" id="SNZ19298.1"/>
    </source>
</evidence>
<name>A0A285PCY1_9HYPH</name>
<accession>A0A285PCY1</accession>